<dbReference type="PANTHER" id="PTHR31350">
    <property type="entry name" value="SI:DKEY-261L7.2"/>
    <property type="match status" value="1"/>
</dbReference>
<dbReference type="OrthoDB" id="232498at2"/>
<dbReference type="Pfam" id="PF13369">
    <property type="entry name" value="Transglut_core2"/>
    <property type="match status" value="1"/>
</dbReference>
<reference key="1">
    <citation type="journal article" date="2011" name="Mol. Biol. Evol.">
        <title>Unity in variety -- the pan-genome of the Chlamydiae.</title>
        <authorList>
            <person name="Collingro A."/>
            <person name="Tischler P."/>
            <person name="Weinmaier T."/>
            <person name="Penz T."/>
            <person name="Heinz E."/>
            <person name="Brunham R.C."/>
            <person name="Read T.D."/>
            <person name="Bavoil P.M."/>
            <person name="Sachse K."/>
            <person name="Kahane S."/>
            <person name="Friedman M.G."/>
            <person name="Rattei T."/>
            <person name="Myers G.S.A."/>
            <person name="Horn M."/>
        </authorList>
    </citation>
    <scope>NUCLEOTIDE SEQUENCE</scope>
    <source>
        <strain>Z</strain>
    </source>
</reference>
<dbReference type="EMBL" id="FR872582">
    <property type="protein sequence ID" value="CCB89649.1"/>
    <property type="molecule type" value="Genomic_DNA"/>
</dbReference>
<evidence type="ECO:0000313" key="4">
    <source>
        <dbReference type="Proteomes" id="UP000000496"/>
    </source>
</evidence>
<keyword evidence="4" id="KW-1185">Reference proteome</keyword>
<evidence type="ECO:0000313" key="3">
    <source>
        <dbReference type="EMBL" id="CCB89649.1"/>
    </source>
</evidence>
<gene>
    <name evidence="3" type="ordered locus">SNE_A17720</name>
</gene>
<proteinExistence type="inferred from homology"/>
<dbReference type="InterPro" id="IPR011990">
    <property type="entry name" value="TPR-like_helical_dom_sf"/>
</dbReference>
<protein>
    <recommendedName>
        <fullName evidence="2">Protein SirB1 N-terminal domain-containing protein</fullName>
    </recommendedName>
</protein>
<organism evidence="3 4">
    <name type="scientific">Simkania negevensis (strain ATCC VR-1471 / DSM 27360 / Z)</name>
    <dbReference type="NCBI Taxonomy" id="331113"/>
    <lineage>
        <taxon>Bacteria</taxon>
        <taxon>Pseudomonadati</taxon>
        <taxon>Chlamydiota</taxon>
        <taxon>Chlamydiia</taxon>
        <taxon>Parachlamydiales</taxon>
        <taxon>Simkaniaceae</taxon>
        <taxon>Simkania</taxon>
    </lineage>
</organism>
<dbReference type="RefSeq" id="WP_013944115.1">
    <property type="nucleotide sequence ID" value="NC_015713.1"/>
</dbReference>
<accession>F8L9U7</accession>
<name>F8L9U7_SIMNZ</name>
<sequence length="524" mass="60559">MNWMKSLTLFLLFLPSLLLGQPSDLHLNTLYHSLDRYSIAELFAFYHLYPETPQGKNALSDAWKLMNLHRPKESQLDENLALPDMDLQAIISFVNKQAFEPSVVLSDDQLRTIENVSNHLSNRKLKGFSVWSKEEVMALSVEDIDLARSILIYQFENAEDPKLQIRQYEASLDLMALQIMARLPPHASDEDKIHTINDFIFHEKRFRFPPHSIWAKDVDVYTFLPSVLDSRLGVCLGVSILYLSIAQRMDLPLEIITPPGHIYVRYQTLEKTINIETTARGISLPSKVYLGINTRTLQQRNIKEVIGLAFINQAAVAWQNEDHKTTVELYEKALPYLPNDPLLKMFLGYNYLFVGKTNEGKTLLEEIRHLTFDHAVSRETTPEDFLEGRTNAEGIQTIFLHVDETRTSILEKQEKLKKILKKYPHFRDGVLHLAITQLQLAQAGDALQTLYQYHELDPSNPTVEYYLSIVLLERLKCQKAWEHLKIAERLTSQRDHDPEALKGLRHHLRKLYPDPKDQVLKSSL</sequence>
<dbReference type="HOGENOM" id="CLU_042896_0_0_0"/>
<dbReference type="SUPFAM" id="SSF48452">
    <property type="entry name" value="TPR-like"/>
    <property type="match status" value="1"/>
</dbReference>
<dbReference type="STRING" id="331113.SNE_A17720"/>
<evidence type="ECO:0000256" key="1">
    <source>
        <dbReference type="ARBA" id="ARBA00007100"/>
    </source>
</evidence>
<dbReference type="KEGG" id="sng:SNE_A17720"/>
<reference evidence="3 4" key="2">
    <citation type="journal article" date="2011" name="Mol. Biol. Evol.">
        <title>Unity in variety--the pan-genome of the Chlamydiae.</title>
        <authorList>
            <person name="Collingro A."/>
            <person name="Tischler P."/>
            <person name="Weinmaier T."/>
            <person name="Penz T."/>
            <person name="Heinz E."/>
            <person name="Brunham R.C."/>
            <person name="Read T.D."/>
            <person name="Bavoil P.M."/>
            <person name="Sachse K."/>
            <person name="Kahane S."/>
            <person name="Friedman M.G."/>
            <person name="Rattei T."/>
            <person name="Myers G.S."/>
            <person name="Horn M."/>
        </authorList>
    </citation>
    <scope>NUCLEOTIDE SEQUENCE [LARGE SCALE GENOMIC DNA]</scope>
    <source>
        <strain evidence="4">ATCC VR-1471 / Z</strain>
    </source>
</reference>
<dbReference type="eggNOG" id="COG2912">
    <property type="taxonomic scope" value="Bacteria"/>
</dbReference>
<feature type="domain" description="Protein SirB1 N-terminal" evidence="2">
    <location>
        <begin position="167"/>
        <end position="287"/>
    </location>
</feature>
<dbReference type="Proteomes" id="UP000000496">
    <property type="component" value="Chromosome gsn.131"/>
</dbReference>
<dbReference type="eggNOG" id="COG0457">
    <property type="taxonomic scope" value="Bacteria"/>
</dbReference>
<evidence type="ECO:0000259" key="2">
    <source>
        <dbReference type="Pfam" id="PF13369"/>
    </source>
</evidence>
<dbReference type="InterPro" id="IPR032698">
    <property type="entry name" value="SirB1_N"/>
</dbReference>
<comment type="similarity">
    <text evidence="1">Belongs to the UPF0162 family.</text>
</comment>
<dbReference type="AlphaFoldDB" id="F8L9U7"/>
<dbReference type="PANTHER" id="PTHR31350:SF21">
    <property type="entry name" value="F-BOX ONLY PROTEIN 21"/>
    <property type="match status" value="1"/>
</dbReference>
<dbReference type="Gene3D" id="1.25.40.10">
    <property type="entry name" value="Tetratricopeptide repeat domain"/>
    <property type="match status" value="1"/>
</dbReference>